<dbReference type="SMART" id="SM00460">
    <property type="entry name" value="TGc"/>
    <property type="match status" value="1"/>
</dbReference>
<feature type="region of interest" description="Disordered" evidence="1">
    <location>
        <begin position="546"/>
        <end position="600"/>
    </location>
</feature>
<feature type="transmembrane region" description="Helical" evidence="2">
    <location>
        <begin position="75"/>
        <end position="99"/>
    </location>
</feature>
<dbReference type="Gene3D" id="3.10.620.30">
    <property type="match status" value="1"/>
</dbReference>
<gene>
    <name evidence="4" type="ORF">JOF53_006107</name>
</gene>
<evidence type="ECO:0000313" key="5">
    <source>
        <dbReference type="Proteomes" id="UP001519363"/>
    </source>
</evidence>
<dbReference type="EMBL" id="JAGIOO010000001">
    <property type="protein sequence ID" value="MBP2477235.1"/>
    <property type="molecule type" value="Genomic_DNA"/>
</dbReference>
<keyword evidence="2" id="KW-0472">Membrane</keyword>
<feature type="transmembrane region" description="Helical" evidence="2">
    <location>
        <begin position="220"/>
        <end position="242"/>
    </location>
</feature>
<name>A0ABS5ANG9_9PSEU</name>
<feature type="transmembrane region" description="Helical" evidence="2">
    <location>
        <begin position="146"/>
        <end position="168"/>
    </location>
</feature>
<feature type="transmembrane region" description="Helical" evidence="2">
    <location>
        <begin position="7"/>
        <end position="30"/>
    </location>
</feature>
<evidence type="ECO:0000256" key="1">
    <source>
        <dbReference type="SAM" id="MobiDB-lite"/>
    </source>
</evidence>
<keyword evidence="2" id="KW-0812">Transmembrane</keyword>
<feature type="transmembrane region" description="Helical" evidence="2">
    <location>
        <begin position="680"/>
        <end position="700"/>
    </location>
</feature>
<organism evidence="4 5">
    <name type="scientific">Crossiella equi</name>
    <dbReference type="NCBI Taxonomy" id="130796"/>
    <lineage>
        <taxon>Bacteria</taxon>
        <taxon>Bacillati</taxon>
        <taxon>Actinomycetota</taxon>
        <taxon>Actinomycetes</taxon>
        <taxon>Pseudonocardiales</taxon>
        <taxon>Pseudonocardiaceae</taxon>
        <taxon>Crossiella</taxon>
    </lineage>
</organism>
<feature type="domain" description="Transglutaminase-like" evidence="3">
    <location>
        <begin position="479"/>
        <end position="548"/>
    </location>
</feature>
<dbReference type="Proteomes" id="UP001519363">
    <property type="component" value="Unassembled WGS sequence"/>
</dbReference>
<comment type="caution">
    <text evidence="4">The sequence shown here is derived from an EMBL/GenBank/DDBJ whole genome shotgun (WGS) entry which is preliminary data.</text>
</comment>
<feature type="compositionally biased region" description="Low complexity" evidence="1">
    <location>
        <begin position="566"/>
        <end position="591"/>
    </location>
</feature>
<evidence type="ECO:0000259" key="3">
    <source>
        <dbReference type="SMART" id="SM00460"/>
    </source>
</evidence>
<dbReference type="Pfam" id="PF01841">
    <property type="entry name" value="Transglut_core"/>
    <property type="match status" value="1"/>
</dbReference>
<protein>
    <submittedName>
        <fullName evidence="4">Transglutaminase-like putative cysteine protease</fullName>
    </submittedName>
</protein>
<reference evidence="4 5" key="1">
    <citation type="submission" date="2021-03" db="EMBL/GenBank/DDBJ databases">
        <title>Sequencing the genomes of 1000 actinobacteria strains.</title>
        <authorList>
            <person name="Klenk H.-P."/>
        </authorList>
    </citation>
    <scope>NUCLEOTIDE SEQUENCE [LARGE SCALE GENOMIC DNA]</scope>
    <source>
        <strain evidence="4 5">DSM 44580</strain>
    </source>
</reference>
<dbReference type="InterPro" id="IPR052901">
    <property type="entry name" value="Bact_TGase-like"/>
</dbReference>
<dbReference type="PANTHER" id="PTHR42736">
    <property type="entry name" value="PROTEIN-GLUTAMINE GAMMA-GLUTAMYLTRANSFERASE"/>
    <property type="match status" value="1"/>
</dbReference>
<dbReference type="Pfam" id="PF11992">
    <property type="entry name" value="TgpA_N"/>
    <property type="match status" value="1"/>
</dbReference>
<feature type="transmembrane region" description="Helical" evidence="2">
    <location>
        <begin position="655"/>
        <end position="674"/>
    </location>
</feature>
<dbReference type="SUPFAM" id="SSF54001">
    <property type="entry name" value="Cysteine proteinases"/>
    <property type="match status" value="1"/>
</dbReference>
<dbReference type="InterPro" id="IPR021878">
    <property type="entry name" value="TgpA_N"/>
</dbReference>
<evidence type="ECO:0000313" key="4">
    <source>
        <dbReference type="EMBL" id="MBP2477235.1"/>
    </source>
</evidence>
<evidence type="ECO:0000256" key="2">
    <source>
        <dbReference type="SAM" id="Phobius"/>
    </source>
</evidence>
<keyword evidence="2" id="KW-1133">Transmembrane helix</keyword>
<dbReference type="InterPro" id="IPR038765">
    <property type="entry name" value="Papain-like_cys_pep_sf"/>
</dbReference>
<feature type="transmembrane region" description="Helical" evidence="2">
    <location>
        <begin position="174"/>
        <end position="193"/>
    </location>
</feature>
<feature type="transmembrane region" description="Helical" evidence="2">
    <location>
        <begin position="119"/>
        <end position="139"/>
    </location>
</feature>
<dbReference type="InterPro" id="IPR002931">
    <property type="entry name" value="Transglutaminase-like"/>
</dbReference>
<accession>A0ABS5ANG9</accession>
<feature type="transmembrane region" description="Helical" evidence="2">
    <location>
        <begin position="609"/>
        <end position="634"/>
    </location>
</feature>
<dbReference type="PANTHER" id="PTHR42736:SF1">
    <property type="entry name" value="PROTEIN-GLUTAMINE GAMMA-GLUTAMYLTRANSFERASE"/>
    <property type="match status" value="1"/>
</dbReference>
<keyword evidence="5" id="KW-1185">Reference proteome</keyword>
<feature type="transmembrane region" description="Helical" evidence="2">
    <location>
        <begin position="42"/>
        <end position="63"/>
    </location>
</feature>
<proteinExistence type="predicted"/>
<sequence>MNRRRAVAAPVGWTGPVVPCAAGLAVLAAATSLSGVIGGVRWLVFVAVTIAVIAGTGIALRTVRTPTPLVALGQFVGLLCFLTAVFTRSGILVVLPGPAALTDLVSVLRQAMEQVKTGIPPVSASAAILCLVCVALGMVAIVVDTLAVAAAAPAASGLVLLCVFAVPASLADDLLPWWAFAIGAAGFALLLVVDERQRHRLWRGRLGLPELRSGDGSAPAAAGIAASSVVVALLAGAVFTVVGTAGRLPGGDSDTGTIGLSTMANLRGLLNRSNIVELFRVRNLPKSMPYLRAVTLSQYDPAKGFGPDGTLDAASTADLLPLPLGTDLNRLAAEGTPLDVQIEPVGYKDYWLPVYGLPTQFSKIEDAWSYSPSAGIVHARTEQRAGPYRQVGILPNPSAESMRAAQAPRQTVESLIGTKYYEATVDQRVRTLAQDLTRNARTDYDRTMAIRNWLHKDGGFRYRLATEGTGQGDPLVDFLFNGKTGFCEQFASSMAAMLRAVNVPSRVAVGFTSGYANGNYQSITTNDAHAWVEVFFNGLGWVPFDPTPFPDDRGTENPYEQPQQDTTSGAATPTPSSTQPSQAPTTSSRPADAGGTNTEDPRADSLIPIWVWFFTGPLALLALGAVARGTAVTVARRRERETAAAAPGGKEPPELWWAVAAVTGTTALLLPLWFVLHPVLWLLVLLAVVAGCALAVPSWLRRYLRDRRLHAVALGGPDAAGAAWQELMAASRDRGAAVAGTETVRAAARKLVREHKLDEQGQNGLRTIIGAVERSWYGGDTEAEPELFTAIRQVLASMSASAPLSWRSRLFPPSVLRTAR</sequence>
<dbReference type="RefSeq" id="WP_158103335.1">
    <property type="nucleotide sequence ID" value="NZ_JAGIOO010000001.1"/>
</dbReference>